<dbReference type="PROSITE" id="PS50157">
    <property type="entry name" value="ZINC_FINGER_C2H2_2"/>
    <property type="match status" value="2"/>
</dbReference>
<proteinExistence type="predicted"/>
<comment type="subcellular location">
    <subcellularLocation>
        <location evidence="1">Nucleus</location>
    </subcellularLocation>
</comment>
<protein>
    <recommendedName>
        <fullName evidence="10">C2H2-type domain-containing protein</fullName>
    </recommendedName>
</protein>
<feature type="region of interest" description="Disordered" evidence="9">
    <location>
        <begin position="271"/>
        <end position="290"/>
    </location>
</feature>
<evidence type="ECO:0000256" key="2">
    <source>
        <dbReference type="ARBA" id="ARBA00022723"/>
    </source>
</evidence>
<name>A0ABR1SYG6_9PEZI</name>
<comment type="caution">
    <text evidence="11">The sequence shown here is derived from an EMBL/GenBank/DDBJ whole genome shotgun (WGS) entry which is preliminary data.</text>
</comment>
<keyword evidence="3 8" id="KW-0863">Zinc-finger</keyword>
<dbReference type="InterPro" id="IPR013087">
    <property type="entry name" value="Znf_C2H2_type"/>
</dbReference>
<dbReference type="PROSITE" id="PS00028">
    <property type="entry name" value="ZINC_FINGER_C2H2_1"/>
    <property type="match status" value="3"/>
</dbReference>
<gene>
    <name evidence="11" type="ORF">PG993_007785</name>
</gene>
<dbReference type="SUPFAM" id="SSF57667">
    <property type="entry name" value="beta-beta-alpha zinc fingers"/>
    <property type="match status" value="1"/>
</dbReference>
<feature type="compositionally biased region" description="Basic and acidic residues" evidence="9">
    <location>
        <begin position="271"/>
        <end position="281"/>
    </location>
</feature>
<keyword evidence="7" id="KW-0539">Nucleus</keyword>
<evidence type="ECO:0000256" key="3">
    <source>
        <dbReference type="ARBA" id="ARBA00022771"/>
    </source>
</evidence>
<dbReference type="Gene3D" id="3.30.160.60">
    <property type="entry name" value="Classic Zinc Finger"/>
    <property type="match status" value="2"/>
</dbReference>
<reference evidence="11 12" key="1">
    <citation type="submission" date="2023-01" db="EMBL/GenBank/DDBJ databases">
        <title>Analysis of 21 Apiospora genomes using comparative genomics revels a genus with tremendous synthesis potential of carbohydrate active enzymes and secondary metabolites.</title>
        <authorList>
            <person name="Sorensen T."/>
        </authorList>
    </citation>
    <scope>NUCLEOTIDE SEQUENCE [LARGE SCALE GENOMIC DNA]</scope>
    <source>
        <strain evidence="11 12">CBS 33761</strain>
    </source>
</reference>
<dbReference type="SMART" id="SM00355">
    <property type="entry name" value="ZnF_C2H2"/>
    <property type="match status" value="6"/>
</dbReference>
<dbReference type="EMBL" id="JAQQWK010000006">
    <property type="protein sequence ID" value="KAK8039374.1"/>
    <property type="molecule type" value="Genomic_DNA"/>
</dbReference>
<organism evidence="11 12">
    <name type="scientific">Apiospora rasikravindrae</name>
    <dbReference type="NCBI Taxonomy" id="990691"/>
    <lineage>
        <taxon>Eukaryota</taxon>
        <taxon>Fungi</taxon>
        <taxon>Dikarya</taxon>
        <taxon>Ascomycota</taxon>
        <taxon>Pezizomycotina</taxon>
        <taxon>Sordariomycetes</taxon>
        <taxon>Xylariomycetidae</taxon>
        <taxon>Amphisphaeriales</taxon>
        <taxon>Apiosporaceae</taxon>
        <taxon>Apiospora</taxon>
    </lineage>
</organism>
<dbReference type="PANTHER" id="PTHR46179">
    <property type="entry name" value="ZINC FINGER PROTEIN"/>
    <property type="match status" value="1"/>
</dbReference>
<keyword evidence="4" id="KW-0862">Zinc</keyword>
<evidence type="ECO:0000259" key="10">
    <source>
        <dbReference type="PROSITE" id="PS50157"/>
    </source>
</evidence>
<keyword evidence="5" id="KW-0805">Transcription regulation</keyword>
<evidence type="ECO:0000313" key="12">
    <source>
        <dbReference type="Proteomes" id="UP001444661"/>
    </source>
</evidence>
<evidence type="ECO:0000256" key="6">
    <source>
        <dbReference type="ARBA" id="ARBA00023163"/>
    </source>
</evidence>
<evidence type="ECO:0000256" key="5">
    <source>
        <dbReference type="ARBA" id="ARBA00023015"/>
    </source>
</evidence>
<keyword evidence="2" id="KW-0479">Metal-binding</keyword>
<dbReference type="InterPro" id="IPR051061">
    <property type="entry name" value="Zinc_finger_trans_reg"/>
</dbReference>
<feature type="domain" description="C2H2-type" evidence="10">
    <location>
        <begin position="96"/>
        <end position="121"/>
    </location>
</feature>
<keyword evidence="12" id="KW-1185">Reference proteome</keyword>
<keyword evidence="6" id="KW-0804">Transcription</keyword>
<evidence type="ECO:0000256" key="9">
    <source>
        <dbReference type="SAM" id="MobiDB-lite"/>
    </source>
</evidence>
<evidence type="ECO:0000256" key="1">
    <source>
        <dbReference type="ARBA" id="ARBA00004123"/>
    </source>
</evidence>
<accession>A0ABR1SYG6</accession>
<evidence type="ECO:0000256" key="7">
    <source>
        <dbReference type="ARBA" id="ARBA00023242"/>
    </source>
</evidence>
<dbReference type="InterPro" id="IPR036236">
    <property type="entry name" value="Znf_C2H2_sf"/>
</dbReference>
<evidence type="ECO:0000256" key="4">
    <source>
        <dbReference type="ARBA" id="ARBA00022833"/>
    </source>
</evidence>
<sequence length="331" mass="37856">MKASQTFIAQSPGQEAAEAPFDAVLPFPGVYRCSKCEFSTIRNWELQSHAKETKHATFVCKTPGCTASFVVESHLQAHEAHAHVSGHSQIEPNGMFTCAECGQAFSTRAKQQSHGDNSQHSPFLCACGATFSRVDVLHRHMDSYANDVPKFPCKFCKFHRGKHGFRRRDHLVQHLRGYHKFDEEDISEACPSARRTKQRQFATCPHRGCDLFRDESFHNLRWVEQESQRPFATQGAFTKHMKEIHQQTPFPRDVEDCDKVGAKGYVREKDLMKHRTSKHPDVPGYSPKPRQSEYPCGLNGCDKTFSSAAGHFEHRYWVHWTSEQQRAYEDA</sequence>
<feature type="domain" description="C2H2-type" evidence="10">
    <location>
        <begin position="58"/>
        <end position="92"/>
    </location>
</feature>
<dbReference type="Proteomes" id="UP001444661">
    <property type="component" value="Unassembled WGS sequence"/>
</dbReference>
<dbReference type="PANTHER" id="PTHR46179:SF13">
    <property type="entry name" value="C2H2-TYPE DOMAIN-CONTAINING PROTEIN"/>
    <property type="match status" value="1"/>
</dbReference>
<evidence type="ECO:0000313" key="11">
    <source>
        <dbReference type="EMBL" id="KAK8039374.1"/>
    </source>
</evidence>
<evidence type="ECO:0000256" key="8">
    <source>
        <dbReference type="PROSITE-ProRule" id="PRU00042"/>
    </source>
</evidence>